<comment type="caution">
    <text evidence="2">The sequence shown here is derived from an EMBL/GenBank/DDBJ whole genome shotgun (WGS) entry which is preliminary data.</text>
</comment>
<dbReference type="EMBL" id="AXCR01000004">
    <property type="protein sequence ID" value="KJR88543.1"/>
    <property type="molecule type" value="Genomic_DNA"/>
</dbReference>
<reference evidence="2 3" key="1">
    <citation type="journal article" date="2014" name="BMC Genomics">
        <title>Comparative genomics of the major fungal agents of human and animal Sporotrichosis: Sporothrix schenckii and Sporothrix brasiliensis.</title>
        <authorList>
            <person name="Teixeira M.M."/>
            <person name="de Almeida L.G."/>
            <person name="Kubitschek-Barreira P."/>
            <person name="Alves F.L."/>
            <person name="Kioshima E.S."/>
            <person name="Abadio A.K."/>
            <person name="Fernandes L."/>
            <person name="Derengowski L.S."/>
            <person name="Ferreira K.S."/>
            <person name="Souza R.C."/>
            <person name="Ruiz J.C."/>
            <person name="de Andrade N.C."/>
            <person name="Paes H.C."/>
            <person name="Nicola A.M."/>
            <person name="Albuquerque P."/>
            <person name="Gerber A.L."/>
            <person name="Martins V.P."/>
            <person name="Peconick L.D."/>
            <person name="Neto A.V."/>
            <person name="Chaucanez C.B."/>
            <person name="Silva P.A."/>
            <person name="Cunha O.L."/>
            <person name="de Oliveira F.F."/>
            <person name="dos Santos T.C."/>
            <person name="Barros A.L."/>
            <person name="Soares M.A."/>
            <person name="de Oliveira L.M."/>
            <person name="Marini M.M."/>
            <person name="Villalobos-Duno H."/>
            <person name="Cunha M.M."/>
            <person name="de Hoog S."/>
            <person name="da Silveira J.F."/>
            <person name="Henrissat B."/>
            <person name="Nino-Vega G.A."/>
            <person name="Cisalpino P.S."/>
            <person name="Mora-Montes H.M."/>
            <person name="Almeida S.R."/>
            <person name="Stajich J.E."/>
            <person name="Lopes-Bezerra L.M."/>
            <person name="Vasconcelos A.T."/>
            <person name="Felipe M.S."/>
        </authorList>
    </citation>
    <scope>NUCLEOTIDE SEQUENCE [LARGE SCALE GENOMIC DNA]</scope>
    <source>
        <strain evidence="2 3">1099-18</strain>
    </source>
</reference>
<dbReference type="InterPro" id="IPR058997">
    <property type="entry name" value="YycE-like_C"/>
</dbReference>
<dbReference type="Pfam" id="PF22659">
    <property type="entry name" value="YycE-like_C"/>
    <property type="match status" value="1"/>
</dbReference>
<dbReference type="Gene3D" id="3.10.180.10">
    <property type="entry name" value="2,3-Dihydroxybiphenyl 1,2-Dioxygenase, domain 1"/>
    <property type="match status" value="1"/>
</dbReference>
<accession>A0A0F2MFS0</accession>
<evidence type="ECO:0000313" key="3">
    <source>
        <dbReference type="Proteomes" id="UP000033710"/>
    </source>
</evidence>
<organism evidence="2 3">
    <name type="scientific">Sporothrix schenckii 1099-18</name>
    <dbReference type="NCBI Taxonomy" id="1397361"/>
    <lineage>
        <taxon>Eukaryota</taxon>
        <taxon>Fungi</taxon>
        <taxon>Dikarya</taxon>
        <taxon>Ascomycota</taxon>
        <taxon>Pezizomycotina</taxon>
        <taxon>Sordariomycetes</taxon>
        <taxon>Sordariomycetidae</taxon>
        <taxon>Ophiostomatales</taxon>
        <taxon>Ophiostomataceae</taxon>
        <taxon>Sporothrix</taxon>
    </lineage>
</organism>
<dbReference type="RefSeq" id="XP_016591219.1">
    <property type="nucleotide sequence ID" value="XM_016734760.1"/>
</dbReference>
<reference evidence="2 3" key="2">
    <citation type="journal article" date="2015" name="Eukaryot. Cell">
        <title>Asexual propagation of a virulent clone complex in a human and feline outbreak of sporotrichosis.</title>
        <authorList>
            <person name="Teixeira Mde M."/>
            <person name="Rodrigues A.M."/>
            <person name="Tsui C.K."/>
            <person name="de Almeida L.G."/>
            <person name="Van Diepeningen A.D."/>
            <person name="van den Ende B.G."/>
            <person name="Fernandes G.F."/>
            <person name="Kano R."/>
            <person name="Hamelin R.C."/>
            <person name="Lopes-Bezerra L.M."/>
            <person name="Vasconcelos A.T."/>
            <person name="de Hoog S."/>
            <person name="de Camargo Z.P."/>
            <person name="Felipe M.S."/>
        </authorList>
    </citation>
    <scope>NUCLEOTIDE SEQUENCE [LARGE SCALE GENOMIC DNA]</scope>
    <source>
        <strain evidence="2 3">1099-18</strain>
    </source>
</reference>
<dbReference type="GeneID" id="27670037"/>
<feature type="domain" description="VOC" evidence="1">
    <location>
        <begin position="4"/>
        <end position="128"/>
    </location>
</feature>
<dbReference type="VEuPathDB" id="FungiDB:SPSK_08117"/>
<dbReference type="OrthoDB" id="2338662at2759"/>
<gene>
    <name evidence="2" type="ORF">SPSK_08117</name>
</gene>
<evidence type="ECO:0000259" key="1">
    <source>
        <dbReference type="PROSITE" id="PS51819"/>
    </source>
</evidence>
<dbReference type="CDD" id="cd06587">
    <property type="entry name" value="VOC"/>
    <property type="match status" value="1"/>
</dbReference>
<dbReference type="InterPro" id="IPR058998">
    <property type="entry name" value="YycE-like_N"/>
</dbReference>
<dbReference type="PROSITE" id="PS51819">
    <property type="entry name" value="VOC"/>
    <property type="match status" value="1"/>
</dbReference>
<dbReference type="KEGG" id="ssck:SPSK_08117"/>
<proteinExistence type="predicted"/>
<dbReference type="Proteomes" id="UP000033710">
    <property type="component" value="Unassembled WGS sequence"/>
</dbReference>
<protein>
    <submittedName>
        <fullName evidence="2">Prolyl oligopeptidase</fullName>
    </submittedName>
</protein>
<evidence type="ECO:0000313" key="2">
    <source>
        <dbReference type="EMBL" id="KJR88543.1"/>
    </source>
</evidence>
<dbReference type="AlphaFoldDB" id="A0A0F2MFS0"/>
<dbReference type="SUPFAM" id="SSF54593">
    <property type="entry name" value="Glyoxalase/Bleomycin resistance protein/Dihydroxybiphenyl dioxygenase"/>
    <property type="match status" value="1"/>
</dbReference>
<sequence>MALASAHVRIARPTNDIHALLPFYVDGLGFSELFRFNGHDGFDGVMLGLAQAGYHLEFTAKAGHDAGRAPTQDNLLVFYLADAAVFDTAVARLTAAGFPPVPAFNPYWDACGKTFEDPDGYRVVLVKGPSPF</sequence>
<dbReference type="Pfam" id="PF22658">
    <property type="entry name" value="YycE-like_N"/>
    <property type="match status" value="1"/>
</dbReference>
<dbReference type="InterPro" id="IPR037523">
    <property type="entry name" value="VOC_core"/>
</dbReference>
<name>A0A0F2MFS0_SPOSC</name>
<dbReference type="InterPro" id="IPR029068">
    <property type="entry name" value="Glyas_Bleomycin-R_OHBP_Dase"/>
</dbReference>